<evidence type="ECO:0000256" key="2">
    <source>
        <dbReference type="SAM" id="Phobius"/>
    </source>
</evidence>
<comment type="caution">
    <text evidence="3">The sequence shown here is derived from an EMBL/GenBank/DDBJ whole genome shotgun (WGS) entry which is preliminary data.</text>
</comment>
<dbReference type="Proteomes" id="UP000051324">
    <property type="component" value="Unassembled WGS sequence"/>
</dbReference>
<evidence type="ECO:0000313" key="3">
    <source>
        <dbReference type="EMBL" id="KRL83828.1"/>
    </source>
</evidence>
<gene>
    <name evidence="3" type="ORF">FC32_GL001092</name>
</gene>
<evidence type="ECO:0000313" key="4">
    <source>
        <dbReference type="Proteomes" id="UP000051324"/>
    </source>
</evidence>
<feature type="region of interest" description="Disordered" evidence="1">
    <location>
        <begin position="35"/>
        <end position="141"/>
    </location>
</feature>
<accession>A0A0R1TUA1</accession>
<dbReference type="EMBL" id="AZFT01000053">
    <property type="protein sequence ID" value="KRL83828.1"/>
    <property type="molecule type" value="Genomic_DNA"/>
</dbReference>
<evidence type="ECO:0000256" key="1">
    <source>
        <dbReference type="SAM" id="MobiDB-lite"/>
    </source>
</evidence>
<dbReference type="AlphaFoldDB" id="A0A0R1TUA1"/>
<keyword evidence="2" id="KW-0812">Transmembrane</keyword>
<feature type="compositionally biased region" description="Acidic residues" evidence="1">
    <location>
        <begin position="65"/>
        <end position="84"/>
    </location>
</feature>
<keyword evidence="2" id="KW-1133">Transmembrane helix</keyword>
<proteinExistence type="predicted"/>
<organism evidence="3 4">
    <name type="scientific">Ligilactobacillus apodemi DSM 16634 = JCM 16172</name>
    <dbReference type="NCBI Taxonomy" id="1423724"/>
    <lineage>
        <taxon>Bacteria</taxon>
        <taxon>Bacillati</taxon>
        <taxon>Bacillota</taxon>
        <taxon>Bacilli</taxon>
        <taxon>Lactobacillales</taxon>
        <taxon>Lactobacillaceae</taxon>
        <taxon>Ligilactobacillus</taxon>
    </lineage>
</organism>
<name>A0A0R1TUA1_9LACO</name>
<feature type="transmembrane region" description="Helical" evidence="2">
    <location>
        <begin position="6"/>
        <end position="27"/>
    </location>
</feature>
<feature type="compositionally biased region" description="Polar residues" evidence="1">
    <location>
        <begin position="121"/>
        <end position="138"/>
    </location>
</feature>
<feature type="compositionally biased region" description="Basic and acidic residues" evidence="1">
    <location>
        <begin position="44"/>
        <end position="54"/>
    </location>
</feature>
<sequence>MKAWKAGMISFGTTIIIGGVAGIIYWLNSGDKISQSQQELKQAQIEKAKSEQKNKQKSSSKTSSSEEETTSESQTEESEAEETTAEASSESSQVTESESTSEAQSTSEAEQETDLLDDPNVDSQNGHVRVTGRQSGTTYDIIGSEDGTIYAVDLGGADVDQVEDDSLAQAAAEQEHRFKSVEEAINWALAN</sequence>
<feature type="compositionally biased region" description="Acidic residues" evidence="1">
    <location>
        <begin position="109"/>
        <end position="120"/>
    </location>
</feature>
<dbReference type="RefSeq" id="WP_025087700.1">
    <property type="nucleotide sequence ID" value="NZ_AZFT01000053.1"/>
</dbReference>
<reference evidence="3 4" key="1">
    <citation type="journal article" date="2015" name="Genome Announc.">
        <title>Expanding the biotechnology potential of lactobacilli through comparative genomics of 213 strains and associated genera.</title>
        <authorList>
            <person name="Sun Z."/>
            <person name="Harris H.M."/>
            <person name="McCann A."/>
            <person name="Guo C."/>
            <person name="Argimon S."/>
            <person name="Zhang W."/>
            <person name="Yang X."/>
            <person name="Jeffery I.B."/>
            <person name="Cooney J.C."/>
            <person name="Kagawa T.F."/>
            <person name="Liu W."/>
            <person name="Song Y."/>
            <person name="Salvetti E."/>
            <person name="Wrobel A."/>
            <person name="Rasinkangas P."/>
            <person name="Parkhill J."/>
            <person name="Rea M.C."/>
            <person name="O'Sullivan O."/>
            <person name="Ritari J."/>
            <person name="Douillard F.P."/>
            <person name="Paul Ross R."/>
            <person name="Yang R."/>
            <person name="Briner A.E."/>
            <person name="Felis G.E."/>
            <person name="de Vos W.M."/>
            <person name="Barrangou R."/>
            <person name="Klaenhammer T.R."/>
            <person name="Caufield P.W."/>
            <person name="Cui Y."/>
            <person name="Zhang H."/>
            <person name="O'Toole P.W."/>
        </authorList>
    </citation>
    <scope>NUCLEOTIDE SEQUENCE [LARGE SCALE GENOMIC DNA]</scope>
    <source>
        <strain evidence="3 4">DSM 16634</strain>
    </source>
</reference>
<dbReference type="PATRIC" id="fig|1423724.4.peg.1135"/>
<protein>
    <submittedName>
        <fullName evidence="3">Uncharacterized protein</fullName>
    </submittedName>
</protein>
<keyword evidence="2" id="KW-0472">Membrane</keyword>
<feature type="compositionally biased region" description="Low complexity" evidence="1">
    <location>
        <begin position="85"/>
        <end position="108"/>
    </location>
</feature>
<keyword evidence="4" id="KW-1185">Reference proteome</keyword>